<dbReference type="EMBL" id="FOMT01000002">
    <property type="protein sequence ID" value="SFE23315.1"/>
    <property type="molecule type" value="Genomic_DNA"/>
</dbReference>
<dbReference type="PANTHER" id="PTHR32301">
    <property type="entry name" value="COUNTIN RECEPTOR CNR3-RELATED"/>
    <property type="match status" value="1"/>
</dbReference>
<dbReference type="GO" id="GO:0016020">
    <property type="term" value="C:membrane"/>
    <property type="evidence" value="ECO:0007669"/>
    <property type="project" value="InterPro"/>
</dbReference>
<evidence type="ECO:0000313" key="9">
    <source>
        <dbReference type="EMBL" id="SFE23315.1"/>
    </source>
</evidence>
<dbReference type="STRING" id="1045775.SAMN05216378_2825"/>
<dbReference type="PANTHER" id="PTHR32301:SF6">
    <property type="entry name" value="GOLVESIN-RELATED"/>
    <property type="match status" value="1"/>
</dbReference>
<dbReference type="Gene3D" id="3.40.50.300">
    <property type="entry name" value="P-loop containing nucleotide triphosphate hydrolases"/>
    <property type="match status" value="1"/>
</dbReference>
<accession>A0A1I1YUQ1</accession>
<dbReference type="GO" id="GO:0001733">
    <property type="term" value="F:galactosylceramide sulfotransferase activity"/>
    <property type="evidence" value="ECO:0007669"/>
    <property type="project" value="InterPro"/>
</dbReference>
<protein>
    <submittedName>
        <fullName evidence="9">Sulfotransferase family protein</fullName>
    </submittedName>
</protein>
<evidence type="ECO:0000256" key="6">
    <source>
        <dbReference type="ARBA" id="ARBA00023034"/>
    </source>
</evidence>
<keyword evidence="2 9" id="KW-0808">Transferase</keyword>
<proteinExistence type="predicted"/>
<keyword evidence="6" id="KW-0333">Golgi apparatus</keyword>
<gene>
    <name evidence="9" type="ORF">SAMN05216378_2825</name>
</gene>
<evidence type="ECO:0000256" key="8">
    <source>
        <dbReference type="ARBA" id="ARBA00023180"/>
    </source>
</evidence>
<keyword evidence="3" id="KW-0812">Transmembrane</keyword>
<dbReference type="Proteomes" id="UP000198855">
    <property type="component" value="Unassembled WGS sequence"/>
</dbReference>
<evidence type="ECO:0000256" key="1">
    <source>
        <dbReference type="ARBA" id="ARBA00004323"/>
    </source>
</evidence>
<dbReference type="AlphaFoldDB" id="A0A1I1YUQ1"/>
<keyword evidence="4" id="KW-0735">Signal-anchor</keyword>
<keyword evidence="5" id="KW-1133">Transmembrane helix</keyword>
<organism evidence="9 10">
    <name type="scientific">Paenibacillus catalpae</name>
    <dbReference type="NCBI Taxonomy" id="1045775"/>
    <lineage>
        <taxon>Bacteria</taxon>
        <taxon>Bacillati</taxon>
        <taxon>Bacillota</taxon>
        <taxon>Bacilli</taxon>
        <taxon>Bacillales</taxon>
        <taxon>Paenibacillaceae</taxon>
        <taxon>Paenibacillus</taxon>
    </lineage>
</organism>
<dbReference type="SUPFAM" id="SSF52540">
    <property type="entry name" value="P-loop containing nucleoside triphosphate hydrolases"/>
    <property type="match status" value="1"/>
</dbReference>
<dbReference type="InterPro" id="IPR027417">
    <property type="entry name" value="P-loop_NTPase"/>
</dbReference>
<comment type="subcellular location">
    <subcellularLocation>
        <location evidence="1">Golgi apparatus membrane</location>
        <topology evidence="1">Single-pass type II membrane protein</topology>
    </subcellularLocation>
</comment>
<evidence type="ECO:0000256" key="7">
    <source>
        <dbReference type="ARBA" id="ARBA00023136"/>
    </source>
</evidence>
<evidence type="ECO:0000256" key="3">
    <source>
        <dbReference type="ARBA" id="ARBA00022692"/>
    </source>
</evidence>
<keyword evidence="8" id="KW-0325">Glycoprotein</keyword>
<evidence type="ECO:0000256" key="4">
    <source>
        <dbReference type="ARBA" id="ARBA00022968"/>
    </source>
</evidence>
<name>A0A1I1YUQ1_9BACL</name>
<dbReference type="GO" id="GO:0009247">
    <property type="term" value="P:glycolipid biosynthetic process"/>
    <property type="evidence" value="ECO:0007669"/>
    <property type="project" value="InterPro"/>
</dbReference>
<evidence type="ECO:0000256" key="2">
    <source>
        <dbReference type="ARBA" id="ARBA00022679"/>
    </source>
</evidence>
<evidence type="ECO:0000313" key="10">
    <source>
        <dbReference type="Proteomes" id="UP000198855"/>
    </source>
</evidence>
<reference evidence="10" key="1">
    <citation type="submission" date="2016-10" db="EMBL/GenBank/DDBJ databases">
        <authorList>
            <person name="Varghese N."/>
            <person name="Submissions S."/>
        </authorList>
    </citation>
    <scope>NUCLEOTIDE SEQUENCE [LARGE SCALE GENOMIC DNA]</scope>
    <source>
        <strain evidence="10">CGMCC 1.10784</strain>
    </source>
</reference>
<dbReference type="Pfam" id="PF06990">
    <property type="entry name" value="Gal-3-0_sulfotr"/>
    <property type="match status" value="1"/>
</dbReference>
<dbReference type="InterPro" id="IPR009729">
    <property type="entry name" value="Gal-3-0_sulfotransfrase"/>
</dbReference>
<sequence length="239" mass="28279">MNDKLLLYLHIPKTGGSSFTQAINENCPNIVHFHTLVDGIQLSERLVNADALCGHFIYGIHQFTDRPYQYITMLRHPLERTLSHFYFKYKNPEYDVSYDEDLTFEEYVLNPYYDIEYCNLQARMITGELNNPYPNYQKARDLLDNQFAFVGLTELYDISLFLLMQRLNWKLTHYPKVNVTPNRPSYRSLSSEAVSNVIQKNEIDRNLYEHACQRFNEHVLDLSSKQEKQLKAYLRAARM</sequence>
<keyword evidence="7" id="KW-0472">Membrane</keyword>
<evidence type="ECO:0000256" key="5">
    <source>
        <dbReference type="ARBA" id="ARBA00022989"/>
    </source>
</evidence>
<keyword evidence="10" id="KW-1185">Reference proteome</keyword>
<dbReference type="RefSeq" id="WP_175532848.1">
    <property type="nucleotide sequence ID" value="NZ_FOMT01000002.1"/>
</dbReference>
<dbReference type="InterPro" id="IPR053259">
    <property type="entry name" value="Golvesin-related_Golgi"/>
</dbReference>